<dbReference type="PROSITE" id="PS51186">
    <property type="entry name" value="GNAT"/>
    <property type="match status" value="1"/>
</dbReference>
<dbReference type="InterPro" id="IPR000182">
    <property type="entry name" value="GNAT_dom"/>
</dbReference>
<keyword evidence="2" id="KW-0808">Transferase</keyword>
<organism evidence="2 3">
    <name type="scientific">Azorhizobium caulinodans (strain ATCC 43989 / DSM 5975 / JCM 20966 / LMG 6465 / NBRC 14845 / NCIMB 13405 / ORS 571)</name>
    <dbReference type="NCBI Taxonomy" id="438753"/>
    <lineage>
        <taxon>Bacteria</taxon>
        <taxon>Pseudomonadati</taxon>
        <taxon>Pseudomonadota</taxon>
        <taxon>Alphaproteobacteria</taxon>
        <taxon>Hyphomicrobiales</taxon>
        <taxon>Xanthobacteraceae</taxon>
        <taxon>Azorhizobium</taxon>
    </lineage>
</organism>
<sequence length="174" mass="18718">MLLRPATLADVPAIADIYDDAVRTGTASFELDPPGVGEMTRRFDALMAGDYPYLVAVDTDETLLGYAYAGAFRPRIAYRFTVENSIYVAPGAQRRGVGKALLTALVRECEARGFRQMVAVIGDSANAGSIGVHRACGFRDVGIIKSSGLKFGRWLDTVLMQRDLGPGESTIPEA</sequence>
<gene>
    <name evidence="2" type="ordered locus">AZC_0958</name>
</gene>
<feature type="domain" description="N-acetyltransferase" evidence="1">
    <location>
        <begin position="1"/>
        <end position="165"/>
    </location>
</feature>
<keyword evidence="3" id="KW-1185">Reference proteome</keyword>
<dbReference type="PANTHER" id="PTHR43072">
    <property type="entry name" value="N-ACETYLTRANSFERASE"/>
    <property type="match status" value="1"/>
</dbReference>
<name>A8HUK7_AZOC5</name>
<dbReference type="KEGG" id="azc:AZC_0958"/>
<dbReference type="EMBL" id="AP009384">
    <property type="protein sequence ID" value="BAF86956.1"/>
    <property type="molecule type" value="Genomic_DNA"/>
</dbReference>
<dbReference type="Gene3D" id="3.40.630.30">
    <property type="match status" value="1"/>
</dbReference>
<dbReference type="PANTHER" id="PTHR43072:SF8">
    <property type="entry name" value="ACYLTRANSFERASE FABY-RELATED"/>
    <property type="match status" value="1"/>
</dbReference>
<dbReference type="HOGENOM" id="CLU_013985_4_2_5"/>
<dbReference type="STRING" id="438753.AZC_0958"/>
<reference evidence="2 3" key="6">
    <citation type="journal article" date="2011" name="Appl. Environ. Microbiol.">
        <title>Involvement of the azorhizobial chromosome partition gene (parA) in the onset of bacteroid differentiation during Sesbania rostrata stem nodule development.</title>
        <authorList>
            <person name="Liu CT."/>
            <person name="Lee KB."/>
            <person name="Wang YS."/>
            <person name="Peng MH."/>
            <person name="Lee KT."/>
            <person name="Suzuki S."/>
            <person name="Suzuki T."/>
            <person name="Oyaizu H."/>
        </authorList>
    </citation>
    <scope>NUCLEOTIDE SEQUENCE [LARGE SCALE GENOMIC DNA]</scope>
    <source>
        <strain evidence="3">ATCC 43989 / DSM 5975 / JCM 20966 / LMG 6465 / NBRC 14845 / NCIMB 13405 / ORS 571</strain>
    </source>
</reference>
<dbReference type="SUPFAM" id="SSF55729">
    <property type="entry name" value="Acyl-CoA N-acyltransferases (Nat)"/>
    <property type="match status" value="1"/>
</dbReference>
<reference evidence="2 3" key="3">
    <citation type="journal article" date="2008" name="BMC Genomics">
        <title>The genome of the versatile nitrogen fixer Azorhizobium caulinodans ORS571.</title>
        <authorList>
            <person name="Lee KB."/>
            <person name="Backer P.D."/>
            <person name="Aono T."/>
            <person name="Liu CT."/>
            <person name="Suzuki S."/>
            <person name="Suzuki T."/>
            <person name="Kaneko T."/>
            <person name="Yamada M."/>
            <person name="Tabata S."/>
            <person name="Kupfer D.M."/>
            <person name="Najar F.Z."/>
            <person name="Wiley G.B."/>
            <person name="Roe B."/>
            <person name="Binnewies T.T."/>
            <person name="Ussery D.W."/>
            <person name="D'Haeze W."/>
            <person name="Herder J.D."/>
            <person name="Gevers D."/>
            <person name="Vereecke D."/>
            <person name="Holsters M."/>
            <person name="Oyaizu H."/>
        </authorList>
    </citation>
    <scope>NUCLEOTIDE SEQUENCE [LARGE SCALE GENOMIC DNA]</scope>
    <source>
        <strain evidence="3">ATCC 43989 / DSM 5975 / JCM 20966 / LMG 6465 / NBRC 14845 / NCIMB 13405 / ORS 571</strain>
    </source>
</reference>
<evidence type="ECO:0000313" key="2">
    <source>
        <dbReference type="EMBL" id="BAF86956.1"/>
    </source>
</evidence>
<dbReference type="InterPro" id="IPR016181">
    <property type="entry name" value="Acyl_CoA_acyltransferase"/>
</dbReference>
<proteinExistence type="predicted"/>
<reference evidence="2 3" key="5">
    <citation type="journal article" date="2010" name="Appl. Environ. Microbiol.">
        <title>phrR-like gene praR of Azorhizobium caulinodans ORS571 is essential for symbiosis with Sesbania rostrata and is involved in expression of reb genes.</title>
        <authorList>
            <person name="Akiba N."/>
            <person name="Aono T."/>
            <person name="Toyazaki H."/>
            <person name="Sato S."/>
            <person name="Oyaizu H."/>
        </authorList>
    </citation>
    <scope>NUCLEOTIDE SEQUENCE [LARGE SCALE GENOMIC DNA]</scope>
    <source>
        <strain evidence="3">ATCC 43989 / DSM 5975 / JCM 20966 / LMG 6465 / NBRC 14845 / NCIMB 13405 / ORS 571</strain>
    </source>
</reference>
<dbReference type="RefSeq" id="WP_012169489.1">
    <property type="nucleotide sequence ID" value="NC_009937.1"/>
</dbReference>
<evidence type="ECO:0000313" key="3">
    <source>
        <dbReference type="Proteomes" id="UP000000270"/>
    </source>
</evidence>
<dbReference type="Proteomes" id="UP000000270">
    <property type="component" value="Chromosome"/>
</dbReference>
<evidence type="ECO:0000259" key="1">
    <source>
        <dbReference type="PROSITE" id="PS51186"/>
    </source>
</evidence>
<reference evidence="2 3" key="4">
    <citation type="journal article" date="2009" name="Appl. Environ. Microbiol.">
        <title>Comparative genome-wide transcriptional profiling of Azorhizobium caulinodans ORS571 grown under free-living and symbiotic conditions.</title>
        <authorList>
            <person name="Tsukada S."/>
            <person name="Aono T."/>
            <person name="Akiba N."/>
            <person name="Lee KB."/>
            <person name="Liu CT."/>
            <person name="Toyazaki H."/>
            <person name="Oyaizu H."/>
        </authorList>
    </citation>
    <scope>NUCLEOTIDE SEQUENCE [LARGE SCALE GENOMIC DNA]</scope>
    <source>
        <strain evidence="3">ATCC 43989 / DSM 5975 / JCM 20966 / LMG 6465 / NBRC 14845 / NCIMB 13405 / ORS 571</strain>
    </source>
</reference>
<dbReference type="Pfam" id="PF00583">
    <property type="entry name" value="Acetyltransf_1"/>
    <property type="match status" value="1"/>
</dbReference>
<reference evidence="2 3" key="1">
    <citation type="journal article" date="2007" name="Appl. Environ. Microbiol.">
        <title>Rhizobial factors required for stem nodule maturation and maintenance in Sesbania rostrata-Azorhizobium caulinodans ORS571 symbiosis.</title>
        <authorList>
            <person name="Suzuki S."/>
            <person name="Aono T."/>
            <person name="Lee KB."/>
            <person name="Suzuki T."/>
            <person name="Liu CT."/>
            <person name="Miwa H."/>
            <person name="Wakao S."/>
            <person name="Iki T."/>
            <person name="Oyaizu H."/>
        </authorList>
    </citation>
    <scope>NUCLEOTIDE SEQUENCE [LARGE SCALE GENOMIC DNA]</scope>
    <source>
        <strain evidence="3">ATCC 43989 / DSM 5975 / JCM 20966 / LMG 6465 / NBRC 14845 / NCIMB 13405 / ORS 571</strain>
    </source>
</reference>
<dbReference type="CDD" id="cd04301">
    <property type="entry name" value="NAT_SF"/>
    <property type="match status" value="1"/>
</dbReference>
<dbReference type="GO" id="GO:0016747">
    <property type="term" value="F:acyltransferase activity, transferring groups other than amino-acyl groups"/>
    <property type="evidence" value="ECO:0007669"/>
    <property type="project" value="InterPro"/>
</dbReference>
<protein>
    <submittedName>
        <fullName evidence="2">GCN5-related N-acetyltransferase</fullName>
    </submittedName>
</protein>
<accession>A8HUK7</accession>
<dbReference type="eggNOG" id="COG1247">
    <property type="taxonomic scope" value="Bacteria"/>
</dbReference>
<dbReference type="AlphaFoldDB" id="A8HUK7"/>
<reference evidence="3" key="2">
    <citation type="submission" date="2007-04" db="EMBL/GenBank/DDBJ databases">
        <title>Complete genome sequence of the nitrogen-fixing bacterium Azorhizobium caulinodans ORS571.</title>
        <authorList>
            <person name="Lee K.B."/>
            <person name="Backer P.D."/>
            <person name="Aono T."/>
            <person name="Liu C.T."/>
            <person name="Suzuki S."/>
            <person name="Suzuki T."/>
            <person name="Kaneko T."/>
            <person name="Yamada M."/>
            <person name="Tabata S."/>
            <person name="Kupfer D.M."/>
            <person name="Najar F.Z."/>
            <person name="Wiley G.B."/>
            <person name="Roe B."/>
            <person name="Binnewies T."/>
            <person name="Ussery D."/>
            <person name="Vereecke D."/>
            <person name="Gevers D."/>
            <person name="Holsters M."/>
            <person name="Oyaizu H."/>
        </authorList>
    </citation>
    <scope>NUCLEOTIDE SEQUENCE [LARGE SCALE GENOMIC DNA]</scope>
    <source>
        <strain evidence="3">ATCC 43989 / DSM 5975 / JCM 20966 / LMG 6465 / NBRC 14845 / NCIMB 13405 / ORS 571</strain>
    </source>
</reference>